<evidence type="ECO:0000313" key="6">
    <source>
        <dbReference type="EMBL" id="PGO78665.1"/>
    </source>
</evidence>
<dbReference type="AlphaFoldDB" id="A0A9X7CDH0"/>
<reference evidence="6 7" key="1">
    <citation type="submission" date="2017-09" db="EMBL/GenBank/DDBJ databases">
        <title>Large-scale bioinformatics analysis of Bacillus genomes uncovers conserved roles of natural products in bacterial physiology.</title>
        <authorList>
            <consortium name="Agbiome Team Llc"/>
            <person name="Bleich R.M."/>
            <person name="Grubbs K.J."/>
            <person name="Santa Maria K.C."/>
            <person name="Allen S.E."/>
            <person name="Farag S."/>
            <person name="Shank E.A."/>
            <person name="Bowers A."/>
        </authorList>
    </citation>
    <scope>NUCLEOTIDE SEQUENCE [LARGE SCALE GENOMIC DNA]</scope>
    <source>
        <strain evidence="6 7">AFS049141</strain>
    </source>
</reference>
<evidence type="ECO:0000256" key="5">
    <source>
        <dbReference type="SAM" id="MobiDB-lite"/>
    </source>
</evidence>
<accession>A0A9X7CDH0</accession>
<dbReference type="NCBIfam" id="TIGR01442">
    <property type="entry name" value="SASP_gamma"/>
    <property type="match status" value="1"/>
</dbReference>
<dbReference type="Proteomes" id="UP000223834">
    <property type="component" value="Unassembled WGS sequence"/>
</dbReference>
<evidence type="ECO:0000256" key="4">
    <source>
        <dbReference type="ARBA" id="ARBA00022969"/>
    </source>
</evidence>
<evidence type="ECO:0000313" key="7">
    <source>
        <dbReference type="Proteomes" id="UP000223834"/>
    </source>
</evidence>
<dbReference type="Pfam" id="PF04259">
    <property type="entry name" value="SASP_gamma"/>
    <property type="match status" value="1"/>
</dbReference>
<protein>
    <recommendedName>
        <fullName evidence="2">Small, acid-soluble spore protein gamma-type</fullName>
    </recommendedName>
</protein>
<comment type="caution">
    <text evidence="6">The sequence shown here is derived from an EMBL/GenBank/DDBJ whole genome shotgun (WGS) entry which is preliminary data.</text>
</comment>
<keyword evidence="3" id="KW-0677">Repeat</keyword>
<keyword evidence="4" id="KW-0749">Sporulation</keyword>
<evidence type="ECO:0000256" key="2">
    <source>
        <dbReference type="ARBA" id="ARBA00014721"/>
    </source>
</evidence>
<evidence type="ECO:0000256" key="3">
    <source>
        <dbReference type="ARBA" id="ARBA00022737"/>
    </source>
</evidence>
<comment type="similarity">
    <text evidence="1">Belongs to the gamma-type SASP family.</text>
</comment>
<sequence>MSKKQQGYNKATSGASIQSTNASYGTEFATETDVHAVKKQNAKSAAKQSQSSSSNQ</sequence>
<dbReference type="GO" id="GO:0030435">
    <property type="term" value="P:sporulation resulting in formation of a cellular spore"/>
    <property type="evidence" value="ECO:0007669"/>
    <property type="project" value="UniProtKB-KW"/>
</dbReference>
<proteinExistence type="inferred from homology"/>
<gene>
    <name evidence="6" type="ORF">CN980_08825</name>
</gene>
<name>A0A9X7CDH0_BACCE</name>
<organism evidence="6 7">
    <name type="scientific">Bacillus cereus</name>
    <dbReference type="NCBI Taxonomy" id="1396"/>
    <lineage>
        <taxon>Bacteria</taxon>
        <taxon>Bacillati</taxon>
        <taxon>Bacillota</taxon>
        <taxon>Bacilli</taxon>
        <taxon>Bacillales</taxon>
        <taxon>Bacillaceae</taxon>
        <taxon>Bacillus</taxon>
        <taxon>Bacillus cereus group</taxon>
    </lineage>
</organism>
<dbReference type="InterPro" id="IPR006341">
    <property type="entry name" value="Spore_gamma"/>
</dbReference>
<evidence type="ECO:0000256" key="1">
    <source>
        <dbReference type="ARBA" id="ARBA00006710"/>
    </source>
</evidence>
<dbReference type="EMBL" id="NUIQ01000069">
    <property type="protein sequence ID" value="PGO78665.1"/>
    <property type="molecule type" value="Genomic_DNA"/>
</dbReference>
<feature type="region of interest" description="Disordered" evidence="5">
    <location>
        <begin position="1"/>
        <end position="23"/>
    </location>
</feature>